<dbReference type="Proteomes" id="UP000291659">
    <property type="component" value="Unassembled WGS sequence"/>
</dbReference>
<accession>A0ABY1X0F2</accession>
<keyword evidence="2" id="KW-1185">Reference proteome</keyword>
<organism evidence="1 2">
    <name type="scientific">Rhizobium ruizarguesonis</name>
    <dbReference type="NCBI Taxonomy" id="2081791"/>
    <lineage>
        <taxon>Bacteria</taxon>
        <taxon>Pseudomonadati</taxon>
        <taxon>Pseudomonadota</taxon>
        <taxon>Alphaproteobacteria</taxon>
        <taxon>Hyphomicrobiales</taxon>
        <taxon>Rhizobiaceae</taxon>
        <taxon>Rhizobium/Agrobacterium group</taxon>
        <taxon>Rhizobium</taxon>
    </lineage>
</organism>
<proteinExistence type="predicted"/>
<sequence length="156" mass="17323">MTSDQNLMLYAKLVGFRLVVLANRVGCDTDFLQELHDRLVEGLEAAIARIQTIMALERSVLTGDEEFAAYQLDGETEIFGRCAISLLDDLEIDFDTHEYRINGSDWINALTADYSGVDIDYPELVALTEDELGSLAQIVKDITRETGIPVHAARAV</sequence>
<reference evidence="1 2" key="1">
    <citation type="submission" date="2019-02" db="EMBL/GenBank/DDBJ databases">
        <title>The genomic architecture of introgression among sibling species of bacteria.</title>
        <authorList>
            <person name="Cavassim M.I.A."/>
            <person name="Moeskjaer S."/>
            <person name="Moslemi C."/>
            <person name="Fields B."/>
            <person name="Bachmann A."/>
            <person name="Vilhjalmsson B."/>
            <person name="Schierup M.H."/>
            <person name="Young J.P.W."/>
            <person name="Andersen S.U."/>
        </authorList>
    </citation>
    <scope>NUCLEOTIDE SEQUENCE [LARGE SCALE GENOMIC DNA]</scope>
    <source>
        <strain evidence="1 2">SM141A</strain>
        <plasmid evidence="1">pSM141A_Rh17</plasmid>
    </source>
</reference>
<dbReference type="RefSeq" id="WP_115039348.1">
    <property type="nucleotide sequence ID" value="NZ_SIOF01000015.1"/>
</dbReference>
<gene>
    <name evidence="1" type="ORF">ELH98_29900</name>
</gene>
<keyword evidence="1" id="KW-0614">Plasmid</keyword>
<dbReference type="EMBL" id="SIOX01000008">
    <property type="protein sequence ID" value="TAX67552.1"/>
    <property type="molecule type" value="Genomic_DNA"/>
</dbReference>
<evidence type="ECO:0000313" key="1">
    <source>
        <dbReference type="EMBL" id="TAX67552.1"/>
    </source>
</evidence>
<protein>
    <submittedName>
        <fullName evidence="1">Uncharacterized protein</fullName>
    </submittedName>
</protein>
<evidence type="ECO:0000313" key="2">
    <source>
        <dbReference type="Proteomes" id="UP000291659"/>
    </source>
</evidence>
<comment type="caution">
    <text evidence="1">The sequence shown here is derived from an EMBL/GenBank/DDBJ whole genome shotgun (WGS) entry which is preliminary data.</text>
</comment>
<geneLocation type="plasmid" evidence="1">
    <name>pSM141A_Rh17</name>
</geneLocation>
<name>A0ABY1X0F2_9HYPH</name>